<dbReference type="EMBL" id="JBHSPB010000008">
    <property type="protein sequence ID" value="MFC5721549.1"/>
    <property type="molecule type" value="Genomic_DNA"/>
</dbReference>
<dbReference type="Gene3D" id="1.10.150.240">
    <property type="entry name" value="Putative phosphatase, domain 2"/>
    <property type="match status" value="1"/>
</dbReference>
<comment type="caution">
    <text evidence="1">The sequence shown here is derived from an EMBL/GenBank/DDBJ whole genome shotgun (WGS) entry which is preliminary data.</text>
</comment>
<dbReference type="Pfam" id="PF00702">
    <property type="entry name" value="Hydrolase"/>
    <property type="match status" value="1"/>
</dbReference>
<dbReference type="SFLD" id="SFLDG01129">
    <property type="entry name" value="C1.5:_HAD__Beta-PGM__Phosphata"/>
    <property type="match status" value="1"/>
</dbReference>
<reference evidence="2" key="1">
    <citation type="journal article" date="2019" name="Int. J. Syst. Evol. Microbiol.">
        <title>The Global Catalogue of Microorganisms (GCM) 10K type strain sequencing project: providing services to taxonomists for standard genome sequencing and annotation.</title>
        <authorList>
            <consortium name="The Broad Institute Genomics Platform"/>
            <consortium name="The Broad Institute Genome Sequencing Center for Infectious Disease"/>
            <person name="Wu L."/>
            <person name="Ma J."/>
        </authorList>
    </citation>
    <scope>NUCLEOTIDE SEQUENCE [LARGE SCALE GENOMIC DNA]</scope>
    <source>
        <strain evidence="2">CGMCC 4.7304</strain>
    </source>
</reference>
<dbReference type="PANTHER" id="PTHR18901">
    <property type="entry name" value="2-DEOXYGLUCOSE-6-PHOSPHATE PHOSPHATASE 2"/>
    <property type="match status" value="1"/>
</dbReference>
<dbReference type="Gene3D" id="3.40.50.1000">
    <property type="entry name" value="HAD superfamily/HAD-like"/>
    <property type="match status" value="1"/>
</dbReference>
<dbReference type="InterPro" id="IPR006439">
    <property type="entry name" value="HAD-SF_hydro_IA"/>
</dbReference>
<proteinExistence type="predicted"/>
<dbReference type="InterPro" id="IPR036412">
    <property type="entry name" value="HAD-like_sf"/>
</dbReference>
<dbReference type="InterPro" id="IPR023198">
    <property type="entry name" value="PGP-like_dom2"/>
</dbReference>
<gene>
    <name evidence="1" type="ORF">ACFP1Z_15365</name>
</gene>
<dbReference type="Proteomes" id="UP001596083">
    <property type="component" value="Unassembled WGS sequence"/>
</dbReference>
<dbReference type="SFLD" id="SFLDG01135">
    <property type="entry name" value="C1.5.6:_HAD__Beta-PGM__Phospha"/>
    <property type="match status" value="1"/>
</dbReference>
<accession>A0ABW0Z259</accession>
<dbReference type="SFLD" id="SFLDS00003">
    <property type="entry name" value="Haloacid_Dehalogenase"/>
    <property type="match status" value="1"/>
</dbReference>
<name>A0ABW0Z259_9ACTN</name>
<dbReference type="CDD" id="cd07505">
    <property type="entry name" value="HAD_BPGM-like"/>
    <property type="match status" value="1"/>
</dbReference>
<dbReference type="InterPro" id="IPR023214">
    <property type="entry name" value="HAD_sf"/>
</dbReference>
<organism evidence="1 2">
    <name type="scientific">Streptomyces gamaensis</name>
    <dbReference type="NCBI Taxonomy" id="1763542"/>
    <lineage>
        <taxon>Bacteria</taxon>
        <taxon>Bacillati</taxon>
        <taxon>Actinomycetota</taxon>
        <taxon>Actinomycetes</taxon>
        <taxon>Kitasatosporales</taxon>
        <taxon>Streptomycetaceae</taxon>
        <taxon>Streptomyces</taxon>
    </lineage>
</organism>
<protein>
    <submittedName>
        <fullName evidence="1">HAD family hydrolase</fullName>
    </submittedName>
</protein>
<dbReference type="RefSeq" id="WP_390316849.1">
    <property type="nucleotide sequence ID" value="NZ_JBHSPB010000008.1"/>
</dbReference>
<keyword evidence="2" id="KW-1185">Reference proteome</keyword>
<dbReference type="PRINTS" id="PR00413">
    <property type="entry name" value="HADHALOGNASE"/>
</dbReference>
<dbReference type="PANTHER" id="PTHR18901:SF38">
    <property type="entry name" value="PSEUDOURIDINE-5'-PHOSPHATASE"/>
    <property type="match status" value="1"/>
</dbReference>
<dbReference type="NCBIfam" id="TIGR01509">
    <property type="entry name" value="HAD-SF-IA-v3"/>
    <property type="match status" value="1"/>
</dbReference>
<evidence type="ECO:0000313" key="1">
    <source>
        <dbReference type="EMBL" id="MFC5721549.1"/>
    </source>
</evidence>
<dbReference type="GO" id="GO:0016787">
    <property type="term" value="F:hydrolase activity"/>
    <property type="evidence" value="ECO:0007669"/>
    <property type="project" value="UniProtKB-KW"/>
</dbReference>
<keyword evidence="1" id="KW-0378">Hydrolase</keyword>
<evidence type="ECO:0000313" key="2">
    <source>
        <dbReference type="Proteomes" id="UP001596083"/>
    </source>
</evidence>
<sequence length="246" mass="26368">MRTSRDLPSPGPGPRRTAVVFDLDGTLVDSEPNYYEAGRRVLLRYGVPGFSWEEHERFIGIGTRETLEVLRREHGIAAPVDELLAAKNREYLALAGAHTEVFPRMRAFVDLLHGSGVPMAVASGSSRAAIDAVLAATGLGGRISAVVSAEEVAGGKPEPDVFLEAARRLGVAPERCVVVEDSAPGVQAARRAGMRCIAVPYVPGAADDPALAGADLLFPGGQGEFDARRAWRWLADSDRTLRRTTR</sequence>
<dbReference type="SUPFAM" id="SSF56784">
    <property type="entry name" value="HAD-like"/>
    <property type="match status" value="1"/>
</dbReference>